<protein>
    <submittedName>
        <fullName evidence="1">Putative ovule protein</fullName>
    </submittedName>
</protein>
<proteinExistence type="predicted"/>
<feature type="non-terminal residue" evidence="1">
    <location>
        <position position="141"/>
    </location>
</feature>
<evidence type="ECO:0000313" key="1">
    <source>
        <dbReference type="EMBL" id="JAP12216.1"/>
    </source>
</evidence>
<dbReference type="PANTHER" id="PTHR33116:SF78">
    <property type="entry name" value="OS12G0587133 PROTEIN"/>
    <property type="match status" value="1"/>
</dbReference>
<organism evidence="1">
    <name type="scientific">Solanum chacoense</name>
    <name type="common">Chaco potato</name>
    <dbReference type="NCBI Taxonomy" id="4108"/>
    <lineage>
        <taxon>Eukaryota</taxon>
        <taxon>Viridiplantae</taxon>
        <taxon>Streptophyta</taxon>
        <taxon>Embryophyta</taxon>
        <taxon>Tracheophyta</taxon>
        <taxon>Spermatophyta</taxon>
        <taxon>Magnoliopsida</taxon>
        <taxon>eudicotyledons</taxon>
        <taxon>Gunneridae</taxon>
        <taxon>Pentapetalae</taxon>
        <taxon>asterids</taxon>
        <taxon>lamiids</taxon>
        <taxon>Solanales</taxon>
        <taxon>Solanaceae</taxon>
        <taxon>Solanoideae</taxon>
        <taxon>Solaneae</taxon>
        <taxon>Solanum</taxon>
    </lineage>
</organism>
<dbReference type="PANTHER" id="PTHR33116">
    <property type="entry name" value="REVERSE TRANSCRIPTASE ZINC-BINDING DOMAIN-CONTAINING PROTEIN-RELATED-RELATED"/>
    <property type="match status" value="1"/>
</dbReference>
<dbReference type="EMBL" id="GEDG01029956">
    <property type="protein sequence ID" value="JAP12216.1"/>
    <property type="molecule type" value="Transcribed_RNA"/>
</dbReference>
<accession>A0A0V0GVU3</accession>
<sequence>MSLFPMPPKVLKVLDKLRRNILWHGKKEHKGYNLVKWNIVQKSREHGGMGVRNLKLQNSSLLKKWLWRYAEESPALWKNVIQQKYGQNGQWCTDESTDTYGVGLWRTIRSLWTNLGRTLLSKLAMAKKSFSGRITGMVKAL</sequence>
<dbReference type="AlphaFoldDB" id="A0A0V0GVU3"/>
<name>A0A0V0GVU3_SOLCH</name>
<reference evidence="1" key="1">
    <citation type="submission" date="2015-12" db="EMBL/GenBank/DDBJ databases">
        <title>Gene expression during late stages of embryo sac development: a critical building block for successful pollen-pistil interactions.</title>
        <authorList>
            <person name="Liu Y."/>
            <person name="Joly V."/>
            <person name="Sabar M."/>
            <person name="Matton D.P."/>
        </authorList>
    </citation>
    <scope>NUCLEOTIDE SEQUENCE</scope>
</reference>